<feature type="transmembrane region" description="Helical" evidence="2">
    <location>
        <begin position="12"/>
        <end position="32"/>
    </location>
</feature>
<proteinExistence type="predicted"/>
<keyword evidence="2" id="KW-0812">Transmembrane</keyword>
<reference evidence="4" key="1">
    <citation type="journal article" date="2019" name="Int. J. Syst. Evol. Microbiol.">
        <title>The Global Catalogue of Microorganisms (GCM) 10K type strain sequencing project: providing services to taxonomists for standard genome sequencing and annotation.</title>
        <authorList>
            <consortium name="The Broad Institute Genomics Platform"/>
            <consortium name="The Broad Institute Genome Sequencing Center for Infectious Disease"/>
            <person name="Wu L."/>
            <person name="Ma J."/>
        </authorList>
    </citation>
    <scope>NUCLEOTIDE SEQUENCE [LARGE SCALE GENOMIC DNA]</scope>
    <source>
        <strain evidence="4">ICMP 19430</strain>
    </source>
</reference>
<protein>
    <submittedName>
        <fullName evidence="3">DUF3592 domain-containing protein</fullName>
    </submittedName>
</protein>
<evidence type="ECO:0000313" key="4">
    <source>
        <dbReference type="Proteomes" id="UP001596484"/>
    </source>
</evidence>
<gene>
    <name evidence="3" type="ORF">ACFQS9_14995</name>
</gene>
<keyword evidence="2" id="KW-0472">Membrane</keyword>
<organism evidence="3 4">
    <name type="scientific">Rhodococcus daqingensis</name>
    <dbReference type="NCBI Taxonomy" id="2479363"/>
    <lineage>
        <taxon>Bacteria</taxon>
        <taxon>Bacillati</taxon>
        <taxon>Actinomycetota</taxon>
        <taxon>Actinomycetes</taxon>
        <taxon>Mycobacteriales</taxon>
        <taxon>Nocardiaceae</taxon>
        <taxon>Rhodococcus</taxon>
    </lineage>
</organism>
<evidence type="ECO:0000256" key="1">
    <source>
        <dbReference type="SAM" id="MobiDB-lite"/>
    </source>
</evidence>
<evidence type="ECO:0000256" key="2">
    <source>
        <dbReference type="SAM" id="Phobius"/>
    </source>
</evidence>
<dbReference type="EMBL" id="JBHTCS010000017">
    <property type="protein sequence ID" value="MFC7449199.1"/>
    <property type="molecule type" value="Genomic_DNA"/>
</dbReference>
<dbReference type="RefSeq" id="WP_378405968.1">
    <property type="nucleotide sequence ID" value="NZ_JBHTCS010000017.1"/>
</dbReference>
<evidence type="ECO:0000313" key="3">
    <source>
        <dbReference type="EMBL" id="MFC7449199.1"/>
    </source>
</evidence>
<accession>A0ABW2RZD2</accession>
<name>A0ABW2RZD2_9NOCA</name>
<sequence>MTPTVAGRVRRGILVVAIGISVLAALLVVAAWRNDLTIESDKGVATAEVLSAGALRSAISFVTPDGVTKNPRLGVLYPTELIVGQRIDVEYARSDPDLVRVSGRDVRVALIPAGSVIAVTWLLAVPALWLVRRRTVAEPPDVTVAAPPDVTAAEPPDATVAPPA</sequence>
<comment type="caution">
    <text evidence="3">The sequence shown here is derived from an EMBL/GenBank/DDBJ whole genome shotgun (WGS) entry which is preliminary data.</text>
</comment>
<keyword evidence="2" id="KW-1133">Transmembrane helix</keyword>
<feature type="transmembrane region" description="Helical" evidence="2">
    <location>
        <begin position="109"/>
        <end position="131"/>
    </location>
</feature>
<feature type="region of interest" description="Disordered" evidence="1">
    <location>
        <begin position="142"/>
        <end position="164"/>
    </location>
</feature>
<keyword evidence="4" id="KW-1185">Reference proteome</keyword>
<dbReference type="Proteomes" id="UP001596484">
    <property type="component" value="Unassembled WGS sequence"/>
</dbReference>